<dbReference type="PANTHER" id="PTHR23503">
    <property type="entry name" value="SOLUTE CARRIER FAMILY 2"/>
    <property type="match status" value="1"/>
</dbReference>
<gene>
    <name evidence="7" type="ORF">DILT_LOCUS677</name>
</gene>
<dbReference type="GO" id="GO:0016020">
    <property type="term" value="C:membrane"/>
    <property type="evidence" value="ECO:0007669"/>
    <property type="project" value="UniProtKB-SubCell"/>
</dbReference>
<dbReference type="GO" id="GO:0015149">
    <property type="term" value="F:hexose transmembrane transporter activity"/>
    <property type="evidence" value="ECO:0007669"/>
    <property type="project" value="TreeGrafter"/>
</dbReference>
<keyword evidence="8" id="KW-1185">Reference proteome</keyword>
<dbReference type="Gene3D" id="1.20.1250.20">
    <property type="entry name" value="MFS general substrate transporter like domains"/>
    <property type="match status" value="1"/>
</dbReference>
<evidence type="ECO:0000256" key="4">
    <source>
        <dbReference type="ARBA" id="ARBA00022989"/>
    </source>
</evidence>
<dbReference type="Pfam" id="PF00083">
    <property type="entry name" value="Sugar_tr"/>
    <property type="match status" value="1"/>
</dbReference>
<proteinExistence type="predicted"/>
<keyword evidence="4 6" id="KW-1133">Transmembrane helix</keyword>
<keyword evidence="5 6" id="KW-0472">Membrane</keyword>
<keyword evidence="3 6" id="KW-0812">Transmembrane</keyword>
<reference evidence="7 8" key="1">
    <citation type="submission" date="2018-11" db="EMBL/GenBank/DDBJ databases">
        <authorList>
            <consortium name="Pathogen Informatics"/>
        </authorList>
    </citation>
    <scope>NUCLEOTIDE SEQUENCE [LARGE SCALE GENOMIC DNA]</scope>
</reference>
<comment type="subcellular location">
    <subcellularLocation>
        <location evidence="1">Membrane</location>
    </subcellularLocation>
</comment>
<evidence type="ECO:0008006" key="9">
    <source>
        <dbReference type="Google" id="ProtNLM"/>
    </source>
</evidence>
<dbReference type="SMR" id="A0A3P6Q5W5"/>
<dbReference type="AlphaFoldDB" id="A0A3P6Q5W5"/>
<evidence type="ECO:0000313" key="8">
    <source>
        <dbReference type="Proteomes" id="UP000281553"/>
    </source>
</evidence>
<evidence type="ECO:0000256" key="1">
    <source>
        <dbReference type="ARBA" id="ARBA00004370"/>
    </source>
</evidence>
<evidence type="ECO:0000313" key="7">
    <source>
        <dbReference type="EMBL" id="VDK35355.1"/>
    </source>
</evidence>
<feature type="transmembrane region" description="Helical" evidence="6">
    <location>
        <begin position="39"/>
        <end position="59"/>
    </location>
</feature>
<dbReference type="InterPro" id="IPR045263">
    <property type="entry name" value="GLUT"/>
</dbReference>
<dbReference type="Proteomes" id="UP000281553">
    <property type="component" value="Unassembled WGS sequence"/>
</dbReference>
<protein>
    <recommendedName>
        <fullName evidence="9">Major facilitator superfamily (MFS) profile domain-containing protein</fullName>
    </recommendedName>
</protein>
<dbReference type="EMBL" id="UYRU01003183">
    <property type="protein sequence ID" value="VDK35355.1"/>
    <property type="molecule type" value="Genomic_DNA"/>
</dbReference>
<dbReference type="InterPro" id="IPR036259">
    <property type="entry name" value="MFS_trans_sf"/>
</dbReference>
<accession>A0A3P6Q5W5</accession>
<keyword evidence="2" id="KW-0813">Transport</keyword>
<evidence type="ECO:0000256" key="3">
    <source>
        <dbReference type="ARBA" id="ARBA00022692"/>
    </source>
</evidence>
<evidence type="ECO:0000256" key="6">
    <source>
        <dbReference type="SAM" id="Phobius"/>
    </source>
</evidence>
<dbReference type="OrthoDB" id="4540492at2759"/>
<evidence type="ECO:0000256" key="2">
    <source>
        <dbReference type="ARBA" id="ARBA00022448"/>
    </source>
</evidence>
<name>A0A3P6Q5W5_DIBLA</name>
<dbReference type="PANTHER" id="PTHR23503:SF8">
    <property type="entry name" value="FACILITATED GLUCOSE TRANSPORTER PROTEIN 1"/>
    <property type="match status" value="1"/>
</dbReference>
<dbReference type="InterPro" id="IPR005828">
    <property type="entry name" value="MFS_sugar_transport-like"/>
</dbReference>
<feature type="transmembrane region" description="Helical" evidence="6">
    <location>
        <begin position="12"/>
        <end position="33"/>
    </location>
</feature>
<sequence length="118" mass="13932">MFVQETRDAATLVTVLVNWISQIIVSLGYMQLLTYLNDYSFVPFTVLLAIFIGLLWRYLPETKGRTPREVEEHFIKETSHTLSPVGRPFEEDLDRRMYSDSFFVCFFVCTTFDFFLLH</sequence>
<evidence type="ECO:0000256" key="5">
    <source>
        <dbReference type="ARBA" id="ARBA00023136"/>
    </source>
</evidence>
<organism evidence="7 8">
    <name type="scientific">Dibothriocephalus latus</name>
    <name type="common">Fish tapeworm</name>
    <name type="synonym">Diphyllobothrium latum</name>
    <dbReference type="NCBI Taxonomy" id="60516"/>
    <lineage>
        <taxon>Eukaryota</taxon>
        <taxon>Metazoa</taxon>
        <taxon>Spiralia</taxon>
        <taxon>Lophotrochozoa</taxon>
        <taxon>Platyhelminthes</taxon>
        <taxon>Cestoda</taxon>
        <taxon>Eucestoda</taxon>
        <taxon>Diphyllobothriidea</taxon>
        <taxon>Diphyllobothriidae</taxon>
        <taxon>Dibothriocephalus</taxon>
    </lineage>
</organism>